<name>A0A7R9I1Q7_9NEOP</name>
<dbReference type="EMBL" id="OD566124">
    <property type="protein sequence ID" value="CAD7443404.1"/>
    <property type="molecule type" value="Genomic_DNA"/>
</dbReference>
<proteinExistence type="predicted"/>
<protein>
    <submittedName>
        <fullName evidence="1">Uncharacterized protein</fullName>
    </submittedName>
</protein>
<accession>A0A7R9I1Q7</accession>
<organism evidence="1">
    <name type="scientific">Timema bartmani</name>
    <dbReference type="NCBI Taxonomy" id="61472"/>
    <lineage>
        <taxon>Eukaryota</taxon>
        <taxon>Metazoa</taxon>
        <taxon>Ecdysozoa</taxon>
        <taxon>Arthropoda</taxon>
        <taxon>Hexapoda</taxon>
        <taxon>Insecta</taxon>
        <taxon>Pterygota</taxon>
        <taxon>Neoptera</taxon>
        <taxon>Polyneoptera</taxon>
        <taxon>Phasmatodea</taxon>
        <taxon>Timematodea</taxon>
        <taxon>Timematoidea</taxon>
        <taxon>Timematidae</taxon>
        <taxon>Timema</taxon>
    </lineage>
</organism>
<evidence type="ECO:0000313" key="1">
    <source>
        <dbReference type="EMBL" id="CAD7443404.1"/>
    </source>
</evidence>
<gene>
    <name evidence="1" type="ORF">TBIB3V08_LOCUS5812</name>
</gene>
<sequence length="152" mass="16938">MLVLYLATPRQADAPGSHPVHPALKPPLFEYDVVVYGISRAVLRRIAHSAIHQGSAPEFAWKKCGKQFLEKLSSVHPTEIRNFIPPPVIEGLFYCESSALDHAATEAGQHELYSALLSVRRSSELGTARTPTLSQVKDNLSENCRQRRKKTH</sequence>
<dbReference type="AlphaFoldDB" id="A0A7R9I1Q7"/>
<reference evidence="1" key="1">
    <citation type="submission" date="2020-11" db="EMBL/GenBank/DDBJ databases">
        <authorList>
            <person name="Tran Van P."/>
        </authorList>
    </citation>
    <scope>NUCLEOTIDE SEQUENCE</scope>
</reference>